<proteinExistence type="predicted"/>
<evidence type="ECO:0000313" key="1">
    <source>
        <dbReference type="EMBL" id="RKH72412.1"/>
    </source>
</evidence>
<dbReference type="AlphaFoldDB" id="A0A3A8R5B3"/>
<evidence type="ECO:0000313" key="2">
    <source>
        <dbReference type="Proteomes" id="UP000282656"/>
    </source>
</evidence>
<accession>A0A3A8R5B3</accession>
<organism evidence="1 2">
    <name type="scientific">Corallococcus interemptor</name>
    <dbReference type="NCBI Taxonomy" id="2316720"/>
    <lineage>
        <taxon>Bacteria</taxon>
        <taxon>Pseudomonadati</taxon>
        <taxon>Myxococcota</taxon>
        <taxon>Myxococcia</taxon>
        <taxon>Myxococcales</taxon>
        <taxon>Cystobacterineae</taxon>
        <taxon>Myxococcaceae</taxon>
        <taxon>Corallococcus</taxon>
    </lineage>
</organism>
<dbReference type="RefSeq" id="WP_121769100.1">
    <property type="nucleotide sequence ID" value="NZ_RAWM01000008.1"/>
</dbReference>
<reference evidence="2" key="1">
    <citation type="submission" date="2018-09" db="EMBL/GenBank/DDBJ databases">
        <authorList>
            <person name="Livingstone P.G."/>
            <person name="Whitworth D.E."/>
        </authorList>
    </citation>
    <scope>NUCLEOTIDE SEQUENCE [LARGE SCALE GENOMIC DNA]</scope>
    <source>
        <strain evidence="2">AB047A</strain>
    </source>
</reference>
<name>A0A3A8R5B3_9BACT</name>
<gene>
    <name evidence="1" type="ORF">D7X96_04830</name>
</gene>
<dbReference type="OrthoDB" id="5516480at2"/>
<keyword evidence="2" id="KW-1185">Reference proteome</keyword>
<sequence length="110" mass="12472">MNDIRLTVEAFLQWWSSPKDFPAFSTRFAPGFSYRQEPDGMSDEDAVWFHEEKVPWTGLKVVEQEIAGNTASLVLEGDDPVTLLRMRASLKLMIQGAQVVSVSERIKILD</sequence>
<protein>
    <recommendedName>
        <fullName evidence="3">Nuclear transport factor 2 family protein</fullName>
    </recommendedName>
</protein>
<comment type="caution">
    <text evidence="1">The sequence shown here is derived from an EMBL/GenBank/DDBJ whole genome shotgun (WGS) entry which is preliminary data.</text>
</comment>
<dbReference type="Proteomes" id="UP000282656">
    <property type="component" value="Unassembled WGS sequence"/>
</dbReference>
<dbReference type="EMBL" id="RAWM01000008">
    <property type="protein sequence ID" value="RKH72412.1"/>
    <property type="molecule type" value="Genomic_DNA"/>
</dbReference>
<evidence type="ECO:0008006" key="3">
    <source>
        <dbReference type="Google" id="ProtNLM"/>
    </source>
</evidence>